<dbReference type="Proteomes" id="UP000018227">
    <property type="component" value="Unassembled WGS sequence"/>
</dbReference>
<comment type="caution">
    <text evidence="1">The sequence shown here is derived from an EMBL/GenBank/DDBJ whole genome shotgun (WGS) entry which is preliminary data.</text>
</comment>
<organism evidence="1 2">
    <name type="scientific">Catonella morbi ATCC 51271</name>
    <dbReference type="NCBI Taxonomy" id="592026"/>
    <lineage>
        <taxon>Bacteria</taxon>
        <taxon>Bacillati</taxon>
        <taxon>Bacillota</taxon>
        <taxon>Clostridia</taxon>
        <taxon>Lachnospirales</taxon>
        <taxon>Lachnospiraceae</taxon>
        <taxon>Catonella</taxon>
    </lineage>
</organism>
<dbReference type="STRING" id="592026.GCWU0000282_002203"/>
<protein>
    <submittedName>
        <fullName evidence="1">Uncharacterized protein</fullName>
    </submittedName>
</protein>
<dbReference type="InterPro" id="IPR038461">
    <property type="entry name" value="Schlafen_AlbA_2_dom_sf"/>
</dbReference>
<dbReference type="Gene3D" id="3.30.950.30">
    <property type="entry name" value="Schlafen, AAA domain"/>
    <property type="match status" value="1"/>
</dbReference>
<reference evidence="1 2" key="1">
    <citation type="submission" date="2013-06" db="EMBL/GenBank/DDBJ databases">
        <authorList>
            <person name="Weinstock G."/>
            <person name="Sodergren E."/>
            <person name="Clifton S."/>
            <person name="Fulton L."/>
            <person name="Fulton B."/>
            <person name="Courtney L."/>
            <person name="Fronick C."/>
            <person name="Harrison M."/>
            <person name="Strong C."/>
            <person name="Farmer C."/>
            <person name="Delahaunty K."/>
            <person name="Markovic C."/>
            <person name="Hall O."/>
            <person name="Minx P."/>
            <person name="Tomlinson C."/>
            <person name="Mitreva M."/>
            <person name="Nelson J."/>
            <person name="Hou S."/>
            <person name="Wollam A."/>
            <person name="Pepin K.H."/>
            <person name="Johnson M."/>
            <person name="Bhonagiri V."/>
            <person name="Nash W.E."/>
            <person name="Warren W."/>
            <person name="Chinwalla A."/>
            <person name="Mardis E.R."/>
            <person name="Wilson R.K."/>
        </authorList>
    </citation>
    <scope>NUCLEOTIDE SEQUENCE [LARGE SCALE GENOMIC DNA]</scope>
    <source>
        <strain evidence="1 2">ATCC 51271</strain>
    </source>
</reference>
<name>V2Y4M2_9FIRM</name>
<evidence type="ECO:0000313" key="2">
    <source>
        <dbReference type="Proteomes" id="UP000018227"/>
    </source>
</evidence>
<dbReference type="AlphaFoldDB" id="V2Y4M2"/>
<dbReference type="EMBL" id="ACIL03000014">
    <property type="protein sequence ID" value="ESL02611.1"/>
    <property type="molecule type" value="Genomic_DNA"/>
</dbReference>
<proteinExistence type="predicted"/>
<sequence>MDKLKRNFWNTIHDMGKVSINLLSDKNIESYEVNDDMVLVINVPRAKREQKPVYINNV</sequence>
<dbReference type="HOGENOM" id="CLU_2970985_0_0_9"/>
<evidence type="ECO:0000313" key="1">
    <source>
        <dbReference type="EMBL" id="ESL02611.1"/>
    </source>
</evidence>
<accession>V2Y4M2</accession>
<gene>
    <name evidence="1" type="ORF">GCWU0000282_002203</name>
</gene>
<keyword evidence="2" id="KW-1185">Reference proteome</keyword>